<evidence type="ECO:0000313" key="3">
    <source>
        <dbReference type="Ensembl" id="ENSDCDP00010009706.1"/>
    </source>
</evidence>
<dbReference type="Ensembl" id="ENSDCDT00010010195.1">
    <property type="protein sequence ID" value="ENSDCDP00010009706.1"/>
    <property type="gene ID" value="ENSDCDG00010004320.1"/>
</dbReference>
<evidence type="ECO:0000256" key="1">
    <source>
        <dbReference type="ARBA" id="ARBA00004157"/>
    </source>
</evidence>
<dbReference type="AlphaFoldDB" id="A0AAY4AQS5"/>
<accession>A0AAY4AQS5</accession>
<keyword evidence="2" id="KW-0812">Transmembrane</keyword>
<keyword evidence="2" id="KW-1133">Transmembrane helix</keyword>
<dbReference type="GO" id="GO:0033017">
    <property type="term" value="C:sarcoplasmic reticulum membrane"/>
    <property type="evidence" value="ECO:0007669"/>
    <property type="project" value="UniProtKB-SubCell"/>
</dbReference>
<evidence type="ECO:0000313" key="4">
    <source>
        <dbReference type="Proteomes" id="UP000694580"/>
    </source>
</evidence>
<reference evidence="3 4" key="1">
    <citation type="submission" date="2020-06" db="EMBL/GenBank/DDBJ databases">
        <authorList>
            <consortium name="Wellcome Sanger Institute Data Sharing"/>
        </authorList>
    </citation>
    <scope>NUCLEOTIDE SEQUENCE [LARGE SCALE GENOMIC DNA]</scope>
</reference>
<dbReference type="PANTHER" id="PTHR14106">
    <property type="entry name" value="TRIADIN"/>
    <property type="match status" value="1"/>
</dbReference>
<organism evidence="3 4">
    <name type="scientific">Denticeps clupeoides</name>
    <name type="common">denticle herring</name>
    <dbReference type="NCBI Taxonomy" id="299321"/>
    <lineage>
        <taxon>Eukaryota</taxon>
        <taxon>Metazoa</taxon>
        <taxon>Chordata</taxon>
        <taxon>Craniata</taxon>
        <taxon>Vertebrata</taxon>
        <taxon>Euteleostomi</taxon>
        <taxon>Actinopterygii</taxon>
        <taxon>Neopterygii</taxon>
        <taxon>Teleostei</taxon>
        <taxon>Clupei</taxon>
        <taxon>Clupeiformes</taxon>
        <taxon>Denticipitoidei</taxon>
        <taxon>Denticipitidae</taxon>
        <taxon>Denticeps</taxon>
    </lineage>
</organism>
<feature type="transmembrane region" description="Helical" evidence="2">
    <location>
        <begin position="21"/>
        <end position="42"/>
    </location>
</feature>
<dbReference type="Proteomes" id="UP000694580">
    <property type="component" value="Chromosome 1"/>
</dbReference>
<reference evidence="3" key="2">
    <citation type="submission" date="2025-08" db="UniProtKB">
        <authorList>
            <consortium name="Ensembl"/>
        </authorList>
    </citation>
    <scope>IDENTIFICATION</scope>
</reference>
<proteinExistence type="predicted"/>
<dbReference type="GO" id="GO:0005102">
    <property type="term" value="F:signaling receptor binding"/>
    <property type="evidence" value="ECO:0007669"/>
    <property type="project" value="InterPro"/>
</dbReference>
<reference evidence="3" key="3">
    <citation type="submission" date="2025-09" db="UniProtKB">
        <authorList>
            <consortium name="Ensembl"/>
        </authorList>
    </citation>
    <scope>IDENTIFICATION</scope>
</reference>
<name>A0AAY4AQS5_9TELE</name>
<keyword evidence="4" id="KW-1185">Reference proteome</keyword>
<dbReference type="PANTHER" id="PTHR14106:SF0">
    <property type="entry name" value="TRIADIN"/>
    <property type="match status" value="1"/>
</dbReference>
<dbReference type="InterPro" id="IPR010798">
    <property type="entry name" value="Triadin"/>
</dbReference>
<evidence type="ECO:0000256" key="2">
    <source>
        <dbReference type="SAM" id="Phobius"/>
    </source>
</evidence>
<comment type="subcellular location">
    <subcellularLocation>
        <location evidence="1">Sarcoplasmic reticulum membrane</location>
        <topology evidence="1">Single-pass type II membrane protein</topology>
    </subcellularLocation>
</comment>
<sequence>MQMESRRKSQRSSFMDSLSSRSQWIIVLGLLITWSMAGIFMFDFINFKEEPGESVQFKMMGDSYIPEMSFDPMKVVTDAVEEITDKRNMFLAYLSTMLMQEKGTDAVFCNL</sequence>
<keyword evidence="2" id="KW-0472">Membrane</keyword>
<protein>
    <submittedName>
        <fullName evidence="3">Uncharacterized protein</fullName>
    </submittedName>
</protein>